<dbReference type="GO" id="GO:0051603">
    <property type="term" value="P:proteolysis involved in protein catabolic process"/>
    <property type="evidence" value="ECO:0007669"/>
    <property type="project" value="TreeGrafter"/>
</dbReference>
<dbReference type="InterPro" id="IPR003593">
    <property type="entry name" value="AAA+_ATPase"/>
</dbReference>
<dbReference type="Pfam" id="PF00004">
    <property type="entry name" value="AAA"/>
    <property type="match status" value="1"/>
</dbReference>
<evidence type="ECO:0000259" key="5">
    <source>
        <dbReference type="SMART" id="SM01086"/>
    </source>
</evidence>
<evidence type="ECO:0000256" key="1">
    <source>
        <dbReference type="ARBA" id="ARBA00022741"/>
    </source>
</evidence>
<evidence type="ECO:0000259" key="4">
    <source>
        <dbReference type="SMART" id="SM00382"/>
    </source>
</evidence>
<feature type="region of interest" description="Disordered" evidence="3">
    <location>
        <begin position="99"/>
        <end position="128"/>
    </location>
</feature>
<dbReference type="GO" id="GO:0009376">
    <property type="term" value="C:HslUV protease complex"/>
    <property type="evidence" value="ECO:0007669"/>
    <property type="project" value="TreeGrafter"/>
</dbReference>
<evidence type="ECO:0000313" key="6">
    <source>
        <dbReference type="EMBL" id="CAD9070757.1"/>
    </source>
</evidence>
<name>A0A7S1KFG1_9ALVE</name>
<protein>
    <recommendedName>
        <fullName evidence="7">AAA+ ATPase domain-containing protein</fullName>
    </recommendedName>
</protein>
<dbReference type="SMART" id="SM00382">
    <property type="entry name" value="AAA"/>
    <property type="match status" value="1"/>
</dbReference>
<dbReference type="Pfam" id="PF07724">
    <property type="entry name" value="AAA_2"/>
    <property type="match status" value="1"/>
</dbReference>
<keyword evidence="2" id="KW-0067">ATP-binding</keyword>
<keyword evidence="1" id="KW-0547">Nucleotide-binding</keyword>
<dbReference type="InterPro" id="IPR027417">
    <property type="entry name" value="P-loop_NTPase"/>
</dbReference>
<dbReference type="GO" id="GO:0016887">
    <property type="term" value="F:ATP hydrolysis activity"/>
    <property type="evidence" value="ECO:0007669"/>
    <property type="project" value="InterPro"/>
</dbReference>
<proteinExistence type="predicted"/>
<feature type="domain" description="Clp ATPase C-terminal" evidence="5">
    <location>
        <begin position="506"/>
        <end position="604"/>
    </location>
</feature>
<dbReference type="Pfam" id="PF10431">
    <property type="entry name" value="ClpB_D2-small"/>
    <property type="match status" value="1"/>
</dbReference>
<dbReference type="Gene3D" id="3.40.50.300">
    <property type="entry name" value="P-loop containing nucleotide triphosphate hydrolases"/>
    <property type="match status" value="2"/>
</dbReference>
<gene>
    <name evidence="6" type="ORF">VBRA1451_LOCUS25839</name>
</gene>
<sequence length="615" mass="68276">MGPFFPGASSALIRWGFAVHRPSPLHGLFRATSTFYQNPRRSRPAVLTDRDGKHEHIQALRSREMSTLRDTADTADKDPMEDSCYDPREEVLAEIETHQEAEAVPDTPEDTAPAEQHERSCVGEDTRDLTPEDMVRCLDGAIIGQTDAKRAVANAIRNRWRRQRLTDAYMRDEIMPRNILMIGPTGCGKTEIARRLSKIIDAPFIKGEVTKFTEVGFHGRDVDSIIKDLVQLEVKRQQAKLTESIRQQASEQSCVAIANAIALRGPYQNVDEDTLQDFVDLVRRGDWDDHEVTVELTTNPWLSSGPSQHRTSTTGAAQVATADDKPPSTTAARGKRGAASGDGSSAKGAEEREGKKKHSKAGNGHENEATGVRGSRSSESLHTLRVKDARAKLTKMEVERQLSLQQDTVCEKAVKAVEDEGIVFLDEIDKICSKASDYKGPDASAEGVQRDLLPLLEGTTISTQYGNVKTDYILFIAAGAFLSVKPSDLLAEMQGRLPVRVQLTPLNQEDFQRILTEPDANLLKQQQALLATEGIHVEFQDGAVHEIARVATEMNYHVENIGARRLYTIIEKLMEDISYKAPSMPKDSKLIVDACRVRSSVVDFLQRTDLHKYIL</sequence>
<dbReference type="InterPro" id="IPR019489">
    <property type="entry name" value="Clp_ATPase_C"/>
</dbReference>
<dbReference type="GO" id="GO:0005524">
    <property type="term" value="F:ATP binding"/>
    <property type="evidence" value="ECO:0007669"/>
    <property type="project" value="UniProtKB-KW"/>
</dbReference>
<dbReference type="PANTHER" id="PTHR48102">
    <property type="entry name" value="ATP-DEPENDENT CLP PROTEASE ATP-BINDING SUBUNIT CLPX-LIKE, MITOCHONDRIAL-RELATED"/>
    <property type="match status" value="1"/>
</dbReference>
<dbReference type="AlphaFoldDB" id="A0A7S1KFG1"/>
<evidence type="ECO:0008006" key="7">
    <source>
        <dbReference type="Google" id="ProtNLM"/>
    </source>
</evidence>
<dbReference type="PANTHER" id="PTHR48102:SF3">
    <property type="entry name" value="ATP-DEPENDENT PROTEASE ATPASE SUBUNIT HSLU"/>
    <property type="match status" value="1"/>
</dbReference>
<dbReference type="SUPFAM" id="SSF52540">
    <property type="entry name" value="P-loop containing nucleoside triphosphate hydrolases"/>
    <property type="match status" value="1"/>
</dbReference>
<organism evidence="6">
    <name type="scientific">Vitrella brassicaformis</name>
    <dbReference type="NCBI Taxonomy" id="1169539"/>
    <lineage>
        <taxon>Eukaryota</taxon>
        <taxon>Sar</taxon>
        <taxon>Alveolata</taxon>
        <taxon>Colpodellida</taxon>
        <taxon>Vitrellaceae</taxon>
        <taxon>Vitrella</taxon>
    </lineage>
</organism>
<feature type="compositionally biased region" description="Polar residues" evidence="3">
    <location>
        <begin position="298"/>
        <end position="316"/>
    </location>
</feature>
<dbReference type="CDD" id="cd00267">
    <property type="entry name" value="ABC_ATPase"/>
    <property type="match status" value="1"/>
</dbReference>
<dbReference type="SMART" id="SM01086">
    <property type="entry name" value="ClpB_D2-small"/>
    <property type="match status" value="1"/>
</dbReference>
<feature type="region of interest" description="Disordered" evidence="3">
    <location>
        <begin position="298"/>
        <end position="384"/>
    </location>
</feature>
<evidence type="ECO:0000256" key="2">
    <source>
        <dbReference type="ARBA" id="ARBA00022840"/>
    </source>
</evidence>
<dbReference type="Gene3D" id="1.10.8.60">
    <property type="match status" value="1"/>
</dbReference>
<dbReference type="EMBL" id="HBGB01043920">
    <property type="protein sequence ID" value="CAD9070757.1"/>
    <property type="molecule type" value="Transcribed_RNA"/>
</dbReference>
<accession>A0A7S1KFG1</accession>
<feature type="compositionally biased region" description="Basic and acidic residues" evidence="3">
    <location>
        <begin position="115"/>
        <end position="128"/>
    </location>
</feature>
<feature type="domain" description="AAA+ ATPase" evidence="4">
    <location>
        <begin position="175"/>
        <end position="507"/>
    </location>
</feature>
<reference evidence="6" key="1">
    <citation type="submission" date="2021-01" db="EMBL/GenBank/DDBJ databases">
        <authorList>
            <person name="Corre E."/>
            <person name="Pelletier E."/>
            <person name="Niang G."/>
            <person name="Scheremetjew M."/>
            <person name="Finn R."/>
            <person name="Kale V."/>
            <person name="Holt S."/>
            <person name="Cochrane G."/>
            <person name="Meng A."/>
            <person name="Brown T."/>
            <person name="Cohen L."/>
        </authorList>
    </citation>
    <scope>NUCLEOTIDE SEQUENCE</scope>
    <source>
        <strain evidence="6">CCMP3346</strain>
    </source>
</reference>
<evidence type="ECO:0000256" key="3">
    <source>
        <dbReference type="SAM" id="MobiDB-lite"/>
    </source>
</evidence>
<feature type="compositionally biased region" description="Low complexity" evidence="3">
    <location>
        <begin position="328"/>
        <end position="347"/>
    </location>
</feature>
<dbReference type="InterPro" id="IPR003959">
    <property type="entry name" value="ATPase_AAA_core"/>
</dbReference>
<dbReference type="InterPro" id="IPR050052">
    <property type="entry name" value="ATP-dep_Clp_protease_ClpX"/>
</dbReference>